<evidence type="ECO:0000313" key="2">
    <source>
        <dbReference type="EMBL" id="MCP9766232.1"/>
    </source>
</evidence>
<protein>
    <submittedName>
        <fullName evidence="2">Uncharacterized protein</fullName>
    </submittedName>
</protein>
<sequence length="67" mass="7517">MDSFGIVLAAMFLVFFLYFLSKILSSGVILLKKSISASYTLPAYYILEILPNQISVFFFLIGIVLDT</sequence>
<keyword evidence="3" id="KW-1185">Reference proteome</keyword>
<feature type="transmembrane region" description="Helical" evidence="1">
    <location>
        <begin position="6"/>
        <end position="31"/>
    </location>
</feature>
<dbReference type="Proteomes" id="UP001204144">
    <property type="component" value="Unassembled WGS sequence"/>
</dbReference>
<keyword evidence="1" id="KW-0812">Transmembrane</keyword>
<proteinExistence type="predicted"/>
<keyword evidence="1" id="KW-1133">Transmembrane helix</keyword>
<organism evidence="2 3">
    <name type="scientific">Lacihabitans soyangensis</name>
    <dbReference type="NCBI Taxonomy" id="869394"/>
    <lineage>
        <taxon>Bacteria</taxon>
        <taxon>Pseudomonadati</taxon>
        <taxon>Bacteroidota</taxon>
        <taxon>Cytophagia</taxon>
        <taxon>Cytophagales</taxon>
        <taxon>Leadbetterellaceae</taxon>
        <taxon>Lacihabitans</taxon>
    </lineage>
</organism>
<feature type="transmembrane region" description="Helical" evidence="1">
    <location>
        <begin position="43"/>
        <end position="65"/>
    </location>
</feature>
<comment type="caution">
    <text evidence="2">The sequence shown here is derived from an EMBL/GenBank/DDBJ whole genome shotgun (WGS) entry which is preliminary data.</text>
</comment>
<dbReference type="AlphaFoldDB" id="A0AAE3H7B7"/>
<evidence type="ECO:0000256" key="1">
    <source>
        <dbReference type="SAM" id="Phobius"/>
    </source>
</evidence>
<gene>
    <name evidence="2" type="ORF">EGI31_25115</name>
</gene>
<name>A0AAE3H7B7_9BACT</name>
<reference evidence="2 3" key="1">
    <citation type="submission" date="2018-11" db="EMBL/GenBank/DDBJ databases">
        <title>Novel bacteria species description.</title>
        <authorList>
            <person name="Han J.-H."/>
        </authorList>
    </citation>
    <scope>NUCLEOTIDE SEQUENCE [LARGE SCALE GENOMIC DNA]</scope>
    <source>
        <strain evidence="2 3">KCTC23259</strain>
    </source>
</reference>
<dbReference type="EMBL" id="RJUF01000198">
    <property type="protein sequence ID" value="MCP9766232.1"/>
    <property type="molecule type" value="Genomic_DNA"/>
</dbReference>
<accession>A0AAE3H7B7</accession>
<evidence type="ECO:0000313" key="3">
    <source>
        <dbReference type="Proteomes" id="UP001204144"/>
    </source>
</evidence>
<keyword evidence="1" id="KW-0472">Membrane</keyword>